<evidence type="ECO:0000313" key="2">
    <source>
        <dbReference type="Proteomes" id="UP000202259"/>
    </source>
</evidence>
<sequence length="62" mass="6897">MAILLNNKASLGIILLFIRAIKHKKALSIVDNAFVNMHSSAEIQILFLLKLDIDTVINPINI</sequence>
<accession>A0A222G5J9</accession>
<protein>
    <submittedName>
        <fullName evidence="1">Uncharacterized protein</fullName>
    </submittedName>
</protein>
<reference evidence="1 2" key="1">
    <citation type="submission" date="2017-08" db="EMBL/GenBank/DDBJ databases">
        <title>Complete genome of Colwellia sp. NB097-1, a psychrophile bacterium ioslated from Bering Sea.</title>
        <authorList>
            <person name="Chen X."/>
        </authorList>
    </citation>
    <scope>NUCLEOTIDE SEQUENCE [LARGE SCALE GENOMIC DNA]</scope>
    <source>
        <strain evidence="1 2">NB097-1</strain>
    </source>
</reference>
<organism evidence="1 2">
    <name type="scientific">Cognaticolwellia beringensis</name>
    <dbReference type="NCBI Taxonomy" id="1967665"/>
    <lineage>
        <taxon>Bacteria</taxon>
        <taxon>Pseudomonadati</taxon>
        <taxon>Pseudomonadota</taxon>
        <taxon>Gammaproteobacteria</taxon>
        <taxon>Alteromonadales</taxon>
        <taxon>Colwelliaceae</taxon>
        <taxon>Cognaticolwellia</taxon>
    </lineage>
</organism>
<dbReference type="RefSeq" id="WP_081149720.1">
    <property type="nucleotide sequence ID" value="NZ_CP020465.1"/>
</dbReference>
<dbReference type="EMBL" id="CP020465">
    <property type="protein sequence ID" value="ASP47197.1"/>
    <property type="molecule type" value="Genomic_DNA"/>
</dbReference>
<dbReference type="KEGG" id="cber:B5D82_05145"/>
<dbReference type="AlphaFoldDB" id="A0A222G5J9"/>
<gene>
    <name evidence="1" type="ORF">B5D82_05145</name>
</gene>
<evidence type="ECO:0000313" key="1">
    <source>
        <dbReference type="EMBL" id="ASP47197.1"/>
    </source>
</evidence>
<dbReference type="Proteomes" id="UP000202259">
    <property type="component" value="Chromosome"/>
</dbReference>
<proteinExistence type="predicted"/>
<keyword evidence="2" id="KW-1185">Reference proteome</keyword>
<name>A0A222G5J9_9GAMM</name>